<accession>A0A1E5P2P7</accession>
<keyword evidence="3" id="KW-1185">Reference proteome</keyword>
<dbReference type="InterPro" id="IPR029063">
    <property type="entry name" value="SAM-dependent_MTases_sf"/>
</dbReference>
<evidence type="ECO:0000313" key="3">
    <source>
        <dbReference type="Proteomes" id="UP000095759"/>
    </source>
</evidence>
<reference evidence="2 3" key="1">
    <citation type="submission" date="2016-08" db="EMBL/GenBank/DDBJ databases">
        <title>Complete genome sequence of Streptomyces agglomeratus strain 6-3-2, a novel anti-MRSA actinomycete isolated from Wuli of Tebit, China.</title>
        <authorList>
            <person name="Chen X."/>
        </authorList>
    </citation>
    <scope>NUCLEOTIDE SEQUENCE [LARGE SCALE GENOMIC DNA]</scope>
    <source>
        <strain evidence="2 3">6-3-2</strain>
    </source>
</reference>
<sequence length="286" mass="31073">MSTSSTPSSPRSPSSPSWSPSSRPSSAADSGPVRVLDVSTAAYRRAFELFLAGTDEKAVTHAHLARLVSRLARRRVFLDVGAGEGATTAHLGRHFERAVALEPSAAMREKLREVCPDAVVVAEPVDGVDLGEEADLVLLSHVLYYLPEDRWLPTLSRVLHWVAPGGTLLVMLQSPDNACMRMVEHFTGTRFDLRPSVGRLEAREPEKVAGWSLETLDARYRTDCFADAVDVAEFMVNVPGLPGLDPLPARADLAAYVDRHFARPDGTYVIGHAHDVLCVRRAATAA</sequence>
<dbReference type="Proteomes" id="UP000095759">
    <property type="component" value="Unassembled WGS sequence"/>
</dbReference>
<dbReference type="AlphaFoldDB" id="A0A1E5P2P7"/>
<dbReference type="Gene3D" id="3.40.50.150">
    <property type="entry name" value="Vaccinia Virus protein VP39"/>
    <property type="match status" value="1"/>
</dbReference>
<feature type="compositionally biased region" description="Low complexity" evidence="1">
    <location>
        <begin position="1"/>
        <end position="26"/>
    </location>
</feature>
<dbReference type="STRING" id="285458.BGM19_32385"/>
<evidence type="ECO:0000313" key="2">
    <source>
        <dbReference type="EMBL" id="OEJ23833.1"/>
    </source>
</evidence>
<dbReference type="CDD" id="cd02440">
    <property type="entry name" value="AdoMet_MTases"/>
    <property type="match status" value="1"/>
</dbReference>
<comment type="caution">
    <text evidence="2">The sequence shown here is derived from an EMBL/GenBank/DDBJ whole genome shotgun (WGS) entry which is preliminary data.</text>
</comment>
<proteinExistence type="predicted"/>
<dbReference type="EMBL" id="MEHJ01000001">
    <property type="protein sequence ID" value="OEJ23833.1"/>
    <property type="molecule type" value="Genomic_DNA"/>
</dbReference>
<dbReference type="PANTHER" id="PTHR43861">
    <property type="entry name" value="TRANS-ACONITATE 2-METHYLTRANSFERASE-RELATED"/>
    <property type="match status" value="1"/>
</dbReference>
<dbReference type="Pfam" id="PF13489">
    <property type="entry name" value="Methyltransf_23"/>
    <property type="match status" value="1"/>
</dbReference>
<dbReference type="RefSeq" id="WP_069925755.1">
    <property type="nucleotide sequence ID" value="NZ_MEHI01000001.1"/>
</dbReference>
<dbReference type="GO" id="GO:0017000">
    <property type="term" value="P:antibiotic biosynthetic process"/>
    <property type="evidence" value="ECO:0007669"/>
    <property type="project" value="UniProtKB-ARBA"/>
</dbReference>
<dbReference type="GO" id="GO:0008168">
    <property type="term" value="F:methyltransferase activity"/>
    <property type="evidence" value="ECO:0007669"/>
    <property type="project" value="UniProtKB-ARBA"/>
</dbReference>
<protein>
    <recommendedName>
        <fullName evidence="4">Methyltransferase domain-containing protein</fullName>
    </recommendedName>
</protein>
<organism evidence="2 3">
    <name type="scientific">Streptomyces agglomeratus</name>
    <dbReference type="NCBI Taxonomy" id="285458"/>
    <lineage>
        <taxon>Bacteria</taxon>
        <taxon>Bacillati</taxon>
        <taxon>Actinomycetota</taxon>
        <taxon>Actinomycetes</taxon>
        <taxon>Kitasatosporales</taxon>
        <taxon>Streptomycetaceae</taxon>
        <taxon>Streptomyces</taxon>
    </lineage>
</organism>
<evidence type="ECO:0008006" key="4">
    <source>
        <dbReference type="Google" id="ProtNLM"/>
    </source>
</evidence>
<evidence type="ECO:0000256" key="1">
    <source>
        <dbReference type="SAM" id="MobiDB-lite"/>
    </source>
</evidence>
<dbReference type="SUPFAM" id="SSF53335">
    <property type="entry name" value="S-adenosyl-L-methionine-dependent methyltransferases"/>
    <property type="match status" value="1"/>
</dbReference>
<gene>
    <name evidence="2" type="ORF">AS594_04390</name>
</gene>
<feature type="region of interest" description="Disordered" evidence="1">
    <location>
        <begin position="1"/>
        <end position="31"/>
    </location>
</feature>
<name>A0A1E5P2P7_9ACTN</name>